<organism evidence="2 3">
    <name type="scientific">Modicella reniformis</name>
    <dbReference type="NCBI Taxonomy" id="1440133"/>
    <lineage>
        <taxon>Eukaryota</taxon>
        <taxon>Fungi</taxon>
        <taxon>Fungi incertae sedis</taxon>
        <taxon>Mucoromycota</taxon>
        <taxon>Mortierellomycotina</taxon>
        <taxon>Mortierellomycetes</taxon>
        <taxon>Mortierellales</taxon>
        <taxon>Mortierellaceae</taxon>
        <taxon>Modicella</taxon>
    </lineage>
</organism>
<feature type="transmembrane region" description="Helical" evidence="1">
    <location>
        <begin position="49"/>
        <end position="70"/>
    </location>
</feature>
<protein>
    <submittedName>
        <fullName evidence="2">Uncharacterized protein</fullName>
    </submittedName>
</protein>
<evidence type="ECO:0000256" key="1">
    <source>
        <dbReference type="SAM" id="Phobius"/>
    </source>
</evidence>
<keyword evidence="1" id="KW-1133">Transmembrane helix</keyword>
<evidence type="ECO:0000313" key="2">
    <source>
        <dbReference type="EMBL" id="KAF9938688.1"/>
    </source>
</evidence>
<dbReference type="OrthoDB" id="2418493at2759"/>
<keyword evidence="1" id="KW-0472">Membrane</keyword>
<gene>
    <name evidence="2" type="ORF">BGZ65_012394</name>
</gene>
<feature type="transmembrane region" description="Helical" evidence="1">
    <location>
        <begin position="82"/>
        <end position="103"/>
    </location>
</feature>
<evidence type="ECO:0000313" key="3">
    <source>
        <dbReference type="Proteomes" id="UP000749646"/>
    </source>
</evidence>
<name>A0A9P6IMZ8_9FUNG</name>
<feature type="transmembrane region" description="Helical" evidence="1">
    <location>
        <begin position="12"/>
        <end position="34"/>
    </location>
</feature>
<keyword evidence="1" id="KW-0812">Transmembrane</keyword>
<keyword evidence="3" id="KW-1185">Reference proteome</keyword>
<dbReference type="Proteomes" id="UP000749646">
    <property type="component" value="Unassembled WGS sequence"/>
</dbReference>
<reference evidence="2" key="1">
    <citation type="journal article" date="2020" name="Fungal Divers.">
        <title>Resolving the Mortierellaceae phylogeny through synthesis of multi-gene phylogenetics and phylogenomics.</title>
        <authorList>
            <person name="Vandepol N."/>
            <person name="Liber J."/>
            <person name="Desiro A."/>
            <person name="Na H."/>
            <person name="Kennedy M."/>
            <person name="Barry K."/>
            <person name="Grigoriev I.V."/>
            <person name="Miller A.N."/>
            <person name="O'Donnell K."/>
            <person name="Stajich J.E."/>
            <person name="Bonito G."/>
        </authorList>
    </citation>
    <scope>NUCLEOTIDE SEQUENCE</scope>
    <source>
        <strain evidence="2">MES-2147</strain>
    </source>
</reference>
<dbReference type="EMBL" id="JAAAHW010009584">
    <property type="protein sequence ID" value="KAF9938688.1"/>
    <property type="molecule type" value="Genomic_DNA"/>
</dbReference>
<dbReference type="AlphaFoldDB" id="A0A9P6IMZ8"/>
<proteinExistence type="predicted"/>
<comment type="caution">
    <text evidence="2">The sequence shown here is derived from an EMBL/GenBank/DDBJ whole genome shotgun (WGS) entry which is preliminary data.</text>
</comment>
<accession>A0A9P6IMZ8</accession>
<feature type="transmembrane region" description="Helical" evidence="1">
    <location>
        <begin position="137"/>
        <end position="159"/>
    </location>
</feature>
<sequence length="187" mass="20415">MAKDRDLCCCCIKLRLAVAVISLLYLGIAAATTYQKYVANDTGNQTAKIIIFVSGGLQGLIALLGLLTAITKSVFITRTYAFLWWCLTLAVLGFSIASLYFVIKNDRSAIEDECRKGLKPVDGTEVGDDDVIGCYRLVIIISGVVLAVQFVIMCLFGWINQRFLREVKEDAAIASAVKAFDNEGENA</sequence>